<reference evidence="2 3" key="1">
    <citation type="submission" date="2019-08" db="EMBL/GenBank/DDBJ databases">
        <title>Whole genome of Aphis craccivora.</title>
        <authorList>
            <person name="Voronova N.V."/>
            <person name="Shulinski R.S."/>
            <person name="Bandarenka Y.V."/>
            <person name="Zhorov D.G."/>
            <person name="Warner D."/>
        </authorList>
    </citation>
    <scope>NUCLEOTIDE SEQUENCE [LARGE SCALE GENOMIC DNA]</scope>
    <source>
        <strain evidence="2">180601</strain>
        <tissue evidence="2">Whole Body</tissue>
    </source>
</reference>
<evidence type="ECO:0000313" key="2">
    <source>
        <dbReference type="EMBL" id="KAF0746791.1"/>
    </source>
</evidence>
<gene>
    <name evidence="2" type="ORF">FWK35_00034976</name>
</gene>
<dbReference type="AlphaFoldDB" id="A0A6G0Y0K7"/>
<sequence>MNQFKKKKPGKKPAVDPDEVFNVLKDHKNVIFDSNGKLKKISDKIWKDLSNLLGKKISSNCLYISVYQDRYSHQSNLKNILGLTHIPKQTEEDIYSTDDSSSVCDDNLNVFSITIPYVIFSKIMPVSVNYKNNGKERRYNILQNGWTDVINDAFISAHGLPCNFIYKRAKVYCDSFNCNKFIRFSAKCKDCGSNLYGWSDKAPQLEQPLIIQIQTKDTRGREMEHNTKRPLKGLKRSLVGAELLTDIPSNWKRKSVSNLKFGCVLPPNVYGNNVLSKAKQQHSDNVLGITEKCPIKSVIELKHNSIHSGAIHGIGCDPFLLHYWTNHQLVIYKDVSKSYCRICIDATGSVVKKIQRSSLNLTSSDIFLYMAVVHTDFGQIPITQMLSERHDTLTIYYWLGQWLKSGVKIPNEAVSDYSRALLGAMAKAFSNSSSLHSYIDKCFLALNGHIGELPICFLRVDVSHMVKLFSRIKCLIGIKNKYLKEFYVRALRLLLTSITLTSFKEILCAIFTVIFSETDGWLMNDEAIETPAEKCRNYLLSLMKGISNDTFVTIDDDGDESNDIFVENDEIVNHDRGIVNYINCIENEGKTNASVQGNRMSAYYLPELGKYIKRMCYDFPLWTGIMKTIFDSPFLIATSAPVESSFNELKNQILRFDRRPMSVDRFVIKHINSINSDTKIFRSEQIRDKQKNKTLPINLFSNISDDENILLSSNKNITENVSGNNDENCIIENNGKEDNAKTIILNSIMTENDAEEEFSKTLVHIEDESMIESDGEEEFSKILVHNEDNSMVGSDGEEDDSKTSDNDYFENWKGKGQEVHANPTLKSSTNKKRKRNTKYMDGIPEIEKILSIRNLRSNKTTLLLNGNTTTPIRINKNRYIVNNTCSFDSVSTVIAMAYLDNPFYKNFIDNCKNQFLEFCKKLVTTNTSAIIHKERLKILKTIFKEDTGITGVNIIDCTCNVLFIVTSLLKDAASAYEHIECNNTNCKSVIRIVPCPTIIVRLKEGFKTLETSLQKYLNVKTNVCLECDENASSTKDLCQHIFIETDVFADESQFRLSEFPTNLKVNAKIYILHGVIAYGYGHYVSHIRRFNGVWETHNDLQKKIKSHINAEKTRVNP</sequence>
<evidence type="ECO:0008006" key="4">
    <source>
        <dbReference type="Google" id="ProtNLM"/>
    </source>
</evidence>
<proteinExistence type="predicted"/>
<dbReference type="InterPro" id="IPR038765">
    <property type="entry name" value="Papain-like_cys_pep_sf"/>
</dbReference>
<accession>A0A6G0Y0K7</accession>
<protein>
    <recommendedName>
        <fullName evidence="4">NOF-FB transposable element protein</fullName>
    </recommendedName>
</protein>
<dbReference type="OrthoDB" id="10055366at2759"/>
<evidence type="ECO:0000313" key="3">
    <source>
        <dbReference type="Proteomes" id="UP000478052"/>
    </source>
</evidence>
<dbReference type="SUPFAM" id="SSF54001">
    <property type="entry name" value="Cysteine proteinases"/>
    <property type="match status" value="1"/>
</dbReference>
<dbReference type="EMBL" id="VUJU01007075">
    <property type="protein sequence ID" value="KAF0746791.1"/>
    <property type="molecule type" value="Genomic_DNA"/>
</dbReference>
<feature type="non-terminal residue" evidence="2">
    <location>
        <position position="1117"/>
    </location>
</feature>
<feature type="compositionally biased region" description="Basic and acidic residues" evidence="1">
    <location>
        <begin position="801"/>
        <end position="818"/>
    </location>
</feature>
<keyword evidence="3" id="KW-1185">Reference proteome</keyword>
<organism evidence="2 3">
    <name type="scientific">Aphis craccivora</name>
    <name type="common">Cowpea aphid</name>
    <dbReference type="NCBI Taxonomy" id="307492"/>
    <lineage>
        <taxon>Eukaryota</taxon>
        <taxon>Metazoa</taxon>
        <taxon>Ecdysozoa</taxon>
        <taxon>Arthropoda</taxon>
        <taxon>Hexapoda</taxon>
        <taxon>Insecta</taxon>
        <taxon>Pterygota</taxon>
        <taxon>Neoptera</taxon>
        <taxon>Paraneoptera</taxon>
        <taxon>Hemiptera</taxon>
        <taxon>Sternorrhyncha</taxon>
        <taxon>Aphidomorpha</taxon>
        <taxon>Aphidoidea</taxon>
        <taxon>Aphididae</taxon>
        <taxon>Aphidini</taxon>
        <taxon>Aphis</taxon>
        <taxon>Aphis</taxon>
    </lineage>
</organism>
<dbReference type="Proteomes" id="UP000478052">
    <property type="component" value="Unassembled WGS sequence"/>
</dbReference>
<evidence type="ECO:0000256" key="1">
    <source>
        <dbReference type="SAM" id="MobiDB-lite"/>
    </source>
</evidence>
<feature type="region of interest" description="Disordered" evidence="1">
    <location>
        <begin position="787"/>
        <end position="834"/>
    </location>
</feature>
<name>A0A6G0Y0K7_APHCR</name>
<comment type="caution">
    <text evidence="2">The sequence shown here is derived from an EMBL/GenBank/DDBJ whole genome shotgun (WGS) entry which is preliminary data.</text>
</comment>